<feature type="region of interest" description="Disordered" evidence="1">
    <location>
        <begin position="531"/>
        <end position="551"/>
    </location>
</feature>
<dbReference type="EMBL" id="LSRX01000454">
    <property type="protein sequence ID" value="OLP96814.1"/>
    <property type="molecule type" value="Genomic_DNA"/>
</dbReference>
<organism evidence="3 4">
    <name type="scientific">Symbiodinium microadriaticum</name>
    <name type="common">Dinoflagellate</name>
    <name type="synonym">Zooxanthella microadriatica</name>
    <dbReference type="NCBI Taxonomy" id="2951"/>
    <lineage>
        <taxon>Eukaryota</taxon>
        <taxon>Sar</taxon>
        <taxon>Alveolata</taxon>
        <taxon>Dinophyceae</taxon>
        <taxon>Suessiales</taxon>
        <taxon>Symbiodiniaceae</taxon>
        <taxon>Symbiodinium</taxon>
    </lineage>
</organism>
<dbReference type="GO" id="GO:0050661">
    <property type="term" value="F:NADP binding"/>
    <property type="evidence" value="ECO:0007669"/>
    <property type="project" value="InterPro"/>
</dbReference>
<evidence type="ECO:0000313" key="4">
    <source>
        <dbReference type="Proteomes" id="UP000186817"/>
    </source>
</evidence>
<dbReference type="PROSITE" id="PS50879">
    <property type="entry name" value="RNASE_H_1"/>
    <property type="match status" value="1"/>
</dbReference>
<dbReference type="OrthoDB" id="447573at2759"/>
<gene>
    <name evidence="3" type="ORF">AK812_SmicGene20906</name>
</gene>
<keyword evidence="4" id="KW-1185">Reference proteome</keyword>
<protein>
    <recommendedName>
        <fullName evidence="2">RNase H type-1 domain-containing protein</fullName>
    </recommendedName>
</protein>
<dbReference type="SUPFAM" id="SSF69075">
    <property type="entry name" value="Glutamyl tRNA-reductase dimerization domain"/>
    <property type="match status" value="1"/>
</dbReference>
<feature type="region of interest" description="Disordered" evidence="1">
    <location>
        <begin position="413"/>
        <end position="478"/>
    </location>
</feature>
<dbReference type="SUPFAM" id="SSF53098">
    <property type="entry name" value="Ribonuclease H-like"/>
    <property type="match status" value="1"/>
</dbReference>
<dbReference type="GO" id="GO:0033014">
    <property type="term" value="P:tetrapyrrole biosynthetic process"/>
    <property type="evidence" value="ECO:0007669"/>
    <property type="project" value="InterPro"/>
</dbReference>
<dbReference type="InterPro" id="IPR036691">
    <property type="entry name" value="Endo/exonu/phosph_ase_sf"/>
</dbReference>
<dbReference type="InterPro" id="IPR002156">
    <property type="entry name" value="RNaseH_domain"/>
</dbReference>
<reference evidence="3 4" key="1">
    <citation type="submission" date="2016-02" db="EMBL/GenBank/DDBJ databases">
        <title>Genome analysis of coral dinoflagellate symbionts highlights evolutionary adaptations to a symbiotic lifestyle.</title>
        <authorList>
            <person name="Aranda M."/>
            <person name="Li Y."/>
            <person name="Liew Y.J."/>
            <person name="Baumgarten S."/>
            <person name="Simakov O."/>
            <person name="Wilson M."/>
            <person name="Piel J."/>
            <person name="Ashoor H."/>
            <person name="Bougouffa S."/>
            <person name="Bajic V.B."/>
            <person name="Ryu T."/>
            <person name="Ravasi T."/>
            <person name="Bayer T."/>
            <person name="Micklem G."/>
            <person name="Kim H."/>
            <person name="Bhak J."/>
            <person name="Lajeunesse T.C."/>
            <person name="Voolstra C.R."/>
        </authorList>
    </citation>
    <scope>NUCLEOTIDE SEQUENCE [LARGE SCALE GENOMIC DNA]</scope>
    <source>
        <strain evidence="3 4">CCMP2467</strain>
    </source>
</reference>
<dbReference type="InterPro" id="IPR036397">
    <property type="entry name" value="RNaseH_sf"/>
</dbReference>
<dbReference type="Gene3D" id="3.60.10.10">
    <property type="entry name" value="Endonuclease/exonuclease/phosphatase"/>
    <property type="match status" value="1"/>
</dbReference>
<dbReference type="InterPro" id="IPR012337">
    <property type="entry name" value="RNaseH-like_sf"/>
</dbReference>
<sequence>MCPLGFKFDVSSLGGSLEDTPAQVCEATACMPNAANLAPWGCKLLSEPTGSSSYRRGPVARVRAAARAFGDPWPYLREDPHLTADGGGRGTAQEAQPAAAPLAVCLLTPGHDCEHMTIQLPLPPHVGDVLLGIKAARHDFRSRVFPFVFLPPAQPLQTSLLAGAFPSWAVTDTFGVFDLTVLDRRLFVETIPSTISRHVIVSLARISEPAAVDVFIDDDATPLADEAEYPVRTGVLIRICPSAAGRRPVFTVPQVLQYAAVHQSHPTFTPAPLGRHLCMVTENGHSVLSFPHDALLPSPMMLPSLLGFPLSARICPARRAPDNVECWGYPCSAVLAVADATEGNVEPYVCLIDARGLLQGWQLFSFGEEGLDANHVHTILETFMPPHWQLYLEGAEVEAGRFRCHDGHVIHATFVPEPQPGQGPPQSQEGDDSEPETDDDLMDVSDAESGSDGAGPSARNRPRVDRSRSPRRPLSENLDAVGCPAQCTLSVTQPATFRVILPLPFLGMAGRLLLLNSALVAAGSPTAAKTGLSGSAYTGRPNQDHADGDGSFPGCGRIDFRAVPTPCRSSREPDRCQHAAASGSLSSGAALAQAIGPFTIGGARSRNAPRPLPIRTSEIIANGPADPCDTPSTLLEESLAQPCSQAFFLAATLLDTLAEHFQQTPLTLRLGNLLPPVAQEHTTSSPQDIDFWSDCSRELPSAPWSALDFPELNELPAHQTICFGSLSTGLCPKQVFDLLQPPTRLATLGEALCRLSQADVTFLRAQHFKGSDFVDDSLHCFADGSFFKVLAGRLDVMAWACLFVCPHSGVSGLVSGLVPPDIAGSSGPASAYVAECYALAIAVWVGATTFHHRPFCVRSDCQSAVSILQGTAVPSQSGAPMFLRAMGSFCRAFCHFQPNVTYIPGHQGCLGNEVADRAAKLAAKGVPIGRSPCNGAVDPVWTARDSAALSWCGLALRALRGAPSLPPCNDVAPVRCDDVLGMDQYQLVAPFLPPPSGDQQDRGDVVWGRLTIRLCSFNVLSLNSLAVEGQPSEGLAFKPARPTLLADRLREAGAHVAFLQEARTEAGTLSSGGYLRFASGADSGTLGTEIWVREGFPCLRHPADPARHVRFQKESFCVLHRDPRRLLLLFSQGPAKFLFVSAHAPHRATADDIVQAWWADTQRLVLSLGASATVVFGGDCNAAVGTTPSSAIGDHDAERTDTAGSYFESFLRATGLWLPCTYEDHHTGPSGTYMQKRNGAMTRIDYIACPRAWVDGRISTWTDESVHTGQSYIDHIATLLQIDLHVRLQGCSRTTKPRGFDARAMLTDEGRAKVHDILCQAPVVPWSASPHAHAASLVGYLQTALGEAFPRASQKRHRHYLSDDTWALHQEVSTLRRQCARLRQAFRFHFLAAAFRSWREHSIEPLLNMLASPWAQEAHHADAAQGHRLGIVARKLRSACKQDRAQHFSDLADSVQRDEAGAPAAVQRLMGLKRKKPFQPDVLPELQKADGTYCTTPQEIQDRWREHFLQQEDGIPVEPTEIAAFVQEQVAGPAPDSLFDLPSPDMLLQAILGAQKGKAVGPDGIPSEVGHASPLLLRDLLLPLVCKVGMTGTEPVGFKSGVLAKLYKGKGPKTVCGSFRAIMSESNALPAQLGGRKRSEVDRQLQVDLEDVIWADDLAKCVPVEHANEVGPVVAREAGLLADAFGAHGYTLSFGPSKTAAALAIRGKGSRSVRRSLFGATAAIPILREEAGAASLPLVPTYRHLGVQVTASGSILPEIRQRVALAWAAFRQGRTRVFRSKRIATAKRGALLATHVLTKLLFASGAWPALGKGEQGAFSHAVLSLYRQTLVIGPDGDQHLTHATVCALIQQPPPAVLLLVEQARYLLQLFHSAPVGLWALIRRDPPYIAHLRGVVSWLYAWICNTTDLPDPLRDWGSWERLMSQRPGLYKAYVKRARGLELARTTGLAALQALRRAIAQLLHGRDLEVSQKATIYVEGCLQCRIAFPSRTAWACHASKLHGYRTAATLLASESKRPVCAACGKLYASKGRLQRHLLGSESCRLAWGSFAMQPARDVGFELHCQAPPLQLKGRKGGQTFTHDPASVHLGLLRVLQESDIDSPEGLWEVVSGYIAPLAVLRRTVELWSLQPGSGQNPAALAQVAEDFLLLLDVDLWCDDFRAPKQPRTPIDCCPPLTSPGDSRLCFHLSGPVQVFSIDDPPTRDFCYPFRHSVSLAAARRSVAWLEAACDTVGAAVQATQHSPVLIRSSPAALSMLEPAMAERIRKQETEKLAHKLKGINEKEREAVEKLTRHIVDQIFRPIYYSMKEDEAMEEKKDKIWALKNMFKLEPVYKRGLLTEGETKGQLNA</sequence>
<proteinExistence type="predicted"/>
<dbReference type="Pfam" id="PF03372">
    <property type="entry name" value="Exo_endo_phos"/>
    <property type="match status" value="1"/>
</dbReference>
<dbReference type="InterPro" id="IPR036453">
    <property type="entry name" value="GluRdtase_dimer_dom_sf"/>
</dbReference>
<comment type="caution">
    <text evidence="3">The sequence shown here is derived from an EMBL/GenBank/DDBJ whole genome shotgun (WGS) entry which is preliminary data.</text>
</comment>
<dbReference type="GO" id="GO:0004523">
    <property type="term" value="F:RNA-DNA hybrid ribonuclease activity"/>
    <property type="evidence" value="ECO:0007669"/>
    <property type="project" value="InterPro"/>
</dbReference>
<evidence type="ECO:0000313" key="3">
    <source>
        <dbReference type="EMBL" id="OLP96814.1"/>
    </source>
</evidence>
<feature type="compositionally biased region" description="Acidic residues" evidence="1">
    <location>
        <begin position="429"/>
        <end position="446"/>
    </location>
</feature>
<dbReference type="InterPro" id="IPR015896">
    <property type="entry name" value="4pyrrol_synth_GluRdtase_dimer"/>
</dbReference>
<dbReference type="GO" id="GO:0003676">
    <property type="term" value="F:nucleic acid binding"/>
    <property type="evidence" value="ECO:0007669"/>
    <property type="project" value="InterPro"/>
</dbReference>
<dbReference type="GO" id="GO:0008883">
    <property type="term" value="F:glutamyl-tRNA reductase activity"/>
    <property type="evidence" value="ECO:0007669"/>
    <property type="project" value="InterPro"/>
</dbReference>
<evidence type="ECO:0000256" key="1">
    <source>
        <dbReference type="SAM" id="MobiDB-lite"/>
    </source>
</evidence>
<dbReference type="Pfam" id="PF00745">
    <property type="entry name" value="GlutR_dimer"/>
    <property type="match status" value="1"/>
</dbReference>
<dbReference type="SUPFAM" id="SSF56219">
    <property type="entry name" value="DNase I-like"/>
    <property type="match status" value="1"/>
</dbReference>
<name>A0A1Q9DNR0_SYMMI</name>
<dbReference type="InterPro" id="IPR005135">
    <property type="entry name" value="Endo/exonuclease/phosphatase"/>
</dbReference>
<evidence type="ECO:0000259" key="2">
    <source>
        <dbReference type="PROSITE" id="PS50879"/>
    </source>
</evidence>
<feature type="domain" description="RNase H type-1" evidence="2">
    <location>
        <begin position="774"/>
        <end position="924"/>
    </location>
</feature>
<dbReference type="Gene3D" id="3.30.420.10">
    <property type="entry name" value="Ribonuclease H-like superfamily/Ribonuclease H"/>
    <property type="match status" value="1"/>
</dbReference>
<accession>A0A1Q9DNR0</accession>
<dbReference type="Proteomes" id="UP000186817">
    <property type="component" value="Unassembled WGS sequence"/>
</dbReference>